<comment type="caution">
    <text evidence="7">The sequence shown here is derived from an EMBL/GenBank/DDBJ whole genome shotgun (WGS) entry which is preliminary data.</text>
</comment>
<keyword evidence="4" id="KW-0418">Kinase</keyword>
<dbReference type="RefSeq" id="WP_171594342.1">
    <property type="nucleotide sequence ID" value="NZ_RZNH01000004.1"/>
</dbReference>
<dbReference type="Proteomes" id="UP000732105">
    <property type="component" value="Unassembled WGS sequence"/>
</dbReference>
<protein>
    <recommendedName>
        <fullName evidence="9">ADP-dependent phosphofructokinase/glucokinase</fullName>
    </recommendedName>
</protein>
<sequence>MSNNELKAAWLKNYSTAPKQLEKMGEIKGLISAFNANVDAVIKVSGKDVEKLIRNNKLDQNLILSGEEKAIRKNEDAIRGIAHCFKGGIAEEWLIEDVDVFYWLNKHVGYDKLQMGGQGGIVANAMAVCGVQNVYVHCASAPKEQSQLFLDLPNLLTTDENGELKQASLVDRKGDNALIHWIIEFDKGDTLTIGDETYTCPKANRFIATYDPLNFKLHIDDNFNNRMAKEDVNPEYIILSGYQMLHETLADGAKGAERIDLSKGLIADWRKSCPDNLLHLEVASTQDKVVRKHLIDSLVQDVDSLGFNERELIDILEVIGEEELAKECDNLTNASNLFKGMLKVYEYTQCPRMQLHMFGLYVTLQQKGFKVSPIQNRDGMQLAATVAAAKAGTGAINSKDVLMWAKDHQVSDVGLNELEGLSNTVKEILGDNDLLSSGIYTNQEIEIIAVPTILIEKPVTLVGMGDTISSVSLVGAI</sequence>
<evidence type="ECO:0008006" key="9">
    <source>
        <dbReference type="Google" id="ProtNLM"/>
    </source>
</evidence>
<dbReference type="SUPFAM" id="SSF53613">
    <property type="entry name" value="Ribokinase-like"/>
    <property type="match status" value="1"/>
</dbReference>
<keyword evidence="8" id="KW-1185">Reference proteome</keyword>
<dbReference type="InterPro" id="IPR007666">
    <property type="entry name" value="ADP_PFK/GK"/>
</dbReference>
<dbReference type="Gene3D" id="3.40.1190.20">
    <property type="match status" value="1"/>
</dbReference>
<keyword evidence="6" id="KW-0324">Glycolysis</keyword>
<evidence type="ECO:0000313" key="8">
    <source>
        <dbReference type="Proteomes" id="UP000732105"/>
    </source>
</evidence>
<dbReference type="Gene3D" id="3.30.1110.20">
    <property type="match status" value="1"/>
</dbReference>
<organism evidence="7 8">
    <name type="scientific">Marinifilum caeruleilacunae</name>
    <dbReference type="NCBI Taxonomy" id="2499076"/>
    <lineage>
        <taxon>Bacteria</taxon>
        <taxon>Pseudomonadati</taxon>
        <taxon>Bacteroidota</taxon>
        <taxon>Bacteroidia</taxon>
        <taxon>Marinilabiliales</taxon>
        <taxon>Marinifilaceae</taxon>
    </lineage>
</organism>
<accession>A0ABX1WSI2</accession>
<dbReference type="PANTHER" id="PTHR21208:SF1">
    <property type="entry name" value="ADP-DEPENDENT GLUCOKINASE"/>
    <property type="match status" value="1"/>
</dbReference>
<evidence type="ECO:0000256" key="1">
    <source>
        <dbReference type="ARBA" id="ARBA00022490"/>
    </source>
</evidence>
<keyword evidence="3" id="KW-0479">Metal-binding</keyword>
<evidence type="ECO:0000256" key="2">
    <source>
        <dbReference type="ARBA" id="ARBA00022679"/>
    </source>
</evidence>
<dbReference type="EMBL" id="RZNH01000004">
    <property type="protein sequence ID" value="NOU59069.1"/>
    <property type="molecule type" value="Genomic_DNA"/>
</dbReference>
<evidence type="ECO:0000256" key="4">
    <source>
        <dbReference type="ARBA" id="ARBA00022777"/>
    </source>
</evidence>
<dbReference type="PANTHER" id="PTHR21208">
    <property type="entry name" value="ADP-DEPENDENT GLUCOKINASE"/>
    <property type="match status" value="1"/>
</dbReference>
<dbReference type="InterPro" id="IPR029056">
    <property type="entry name" value="Ribokinase-like"/>
</dbReference>
<proteinExistence type="predicted"/>
<dbReference type="Pfam" id="PF04587">
    <property type="entry name" value="ADP_PFK_GK"/>
    <property type="match status" value="1"/>
</dbReference>
<evidence type="ECO:0000256" key="3">
    <source>
        <dbReference type="ARBA" id="ARBA00022723"/>
    </source>
</evidence>
<evidence type="ECO:0000256" key="6">
    <source>
        <dbReference type="ARBA" id="ARBA00023152"/>
    </source>
</evidence>
<gene>
    <name evidence="7" type="ORF">ELS83_04495</name>
</gene>
<keyword evidence="2" id="KW-0808">Transferase</keyword>
<keyword evidence="1" id="KW-0963">Cytoplasm</keyword>
<keyword evidence="5" id="KW-0460">Magnesium</keyword>
<evidence type="ECO:0000256" key="5">
    <source>
        <dbReference type="ARBA" id="ARBA00022842"/>
    </source>
</evidence>
<evidence type="ECO:0000313" key="7">
    <source>
        <dbReference type="EMBL" id="NOU59069.1"/>
    </source>
</evidence>
<dbReference type="PROSITE" id="PS51255">
    <property type="entry name" value="ADPK"/>
    <property type="match status" value="1"/>
</dbReference>
<reference evidence="7 8" key="1">
    <citation type="submission" date="2018-12" db="EMBL/GenBank/DDBJ databases">
        <title>Marinifilum JC070 sp. nov., a marine bacterium isolated from Yongle Blue Hole in the South China Sea.</title>
        <authorList>
            <person name="Fu T."/>
        </authorList>
    </citation>
    <scope>NUCLEOTIDE SEQUENCE [LARGE SCALE GENOMIC DNA]</scope>
    <source>
        <strain evidence="7 8">JC070</strain>
    </source>
</reference>
<name>A0ABX1WSI2_9BACT</name>